<feature type="transmembrane region" description="Helical" evidence="5">
    <location>
        <begin position="254"/>
        <end position="283"/>
    </location>
</feature>
<name>A0A1T0CWE5_9GAMM</name>
<evidence type="ECO:0000256" key="4">
    <source>
        <dbReference type="ARBA" id="ARBA00023136"/>
    </source>
</evidence>
<feature type="transmembrane region" description="Helical" evidence="5">
    <location>
        <begin position="30"/>
        <end position="51"/>
    </location>
</feature>
<feature type="transmembrane region" description="Helical" evidence="5">
    <location>
        <begin position="155"/>
        <end position="176"/>
    </location>
</feature>
<feature type="transmembrane region" description="Helical" evidence="5">
    <location>
        <begin position="197"/>
        <end position="217"/>
    </location>
</feature>
<comment type="caution">
    <text evidence="7">The sequence shown here is derived from an EMBL/GenBank/DDBJ whole genome shotgun (WGS) entry which is preliminary data.</text>
</comment>
<dbReference type="Proteomes" id="UP000190683">
    <property type="component" value="Unassembled WGS sequence"/>
</dbReference>
<evidence type="ECO:0000256" key="2">
    <source>
        <dbReference type="ARBA" id="ARBA00022692"/>
    </source>
</evidence>
<evidence type="ECO:0000256" key="3">
    <source>
        <dbReference type="ARBA" id="ARBA00022989"/>
    </source>
</evidence>
<dbReference type="EMBL" id="MUYV01000001">
    <property type="protein sequence ID" value="OOS26461.1"/>
    <property type="molecule type" value="Genomic_DNA"/>
</dbReference>
<dbReference type="STRING" id="573983.B0681_00810"/>
<feature type="transmembrane region" description="Helical" evidence="5">
    <location>
        <begin position="289"/>
        <end position="308"/>
    </location>
</feature>
<feature type="transmembrane region" description="Helical" evidence="5">
    <location>
        <begin position="132"/>
        <end position="149"/>
    </location>
</feature>
<keyword evidence="4 5" id="KW-0472">Membrane</keyword>
<keyword evidence="2 5" id="KW-0812">Transmembrane</keyword>
<comment type="subcellular location">
    <subcellularLocation>
        <location evidence="1">Membrane</location>
        <topology evidence="1">Multi-pass membrane protein</topology>
    </subcellularLocation>
</comment>
<feature type="transmembrane region" description="Helical" evidence="5">
    <location>
        <begin position="81"/>
        <end position="100"/>
    </location>
</feature>
<gene>
    <name evidence="7" type="ORF">B0681_00810</name>
</gene>
<keyword evidence="8" id="KW-1185">Reference proteome</keyword>
<protein>
    <recommendedName>
        <fullName evidence="6">Integral membrane bound transporter domain-containing protein</fullName>
    </recommendedName>
</protein>
<keyword evidence="3 5" id="KW-1133">Transmembrane helix</keyword>
<accession>A0A1T0CWE5</accession>
<proteinExistence type="predicted"/>
<evidence type="ECO:0000313" key="8">
    <source>
        <dbReference type="Proteomes" id="UP000190683"/>
    </source>
</evidence>
<dbReference type="GO" id="GO:0016020">
    <property type="term" value="C:membrane"/>
    <property type="evidence" value="ECO:0007669"/>
    <property type="project" value="UniProtKB-SubCell"/>
</dbReference>
<evidence type="ECO:0000256" key="1">
    <source>
        <dbReference type="ARBA" id="ARBA00004141"/>
    </source>
</evidence>
<reference evidence="7 8" key="1">
    <citation type="submission" date="2017-02" db="EMBL/GenBank/DDBJ databases">
        <title>Draft genome sequence of Moraxella porci CCUG 54912T type strain.</title>
        <authorList>
            <person name="Salva-Serra F."/>
            <person name="Engstrom-Jakobsson H."/>
            <person name="Thorell K."/>
            <person name="Jaen-Luchoro D."/>
            <person name="Gonzales-Siles L."/>
            <person name="Karlsson R."/>
            <person name="Yazdan S."/>
            <person name="Boulund F."/>
            <person name="Johnning A."/>
            <person name="Engstrand L."/>
            <person name="Kristiansson E."/>
            <person name="Moore E."/>
        </authorList>
    </citation>
    <scope>NUCLEOTIDE SEQUENCE [LARGE SCALE GENOMIC DNA]</scope>
    <source>
        <strain evidence="7 8">CCUG 54912</strain>
    </source>
</reference>
<evidence type="ECO:0000256" key="5">
    <source>
        <dbReference type="SAM" id="Phobius"/>
    </source>
</evidence>
<feature type="transmembrane region" description="Helical" evidence="5">
    <location>
        <begin position="223"/>
        <end position="242"/>
    </location>
</feature>
<organism evidence="7 8">
    <name type="scientific">Moraxella porci DSM 25326</name>
    <dbReference type="NCBI Taxonomy" id="573983"/>
    <lineage>
        <taxon>Bacteria</taxon>
        <taxon>Pseudomonadati</taxon>
        <taxon>Pseudomonadota</taxon>
        <taxon>Gammaproteobacteria</taxon>
        <taxon>Moraxellales</taxon>
        <taxon>Moraxellaceae</taxon>
        <taxon>Moraxella</taxon>
    </lineage>
</organism>
<dbReference type="InterPro" id="IPR049453">
    <property type="entry name" value="Memb_transporter_dom"/>
</dbReference>
<evidence type="ECO:0000313" key="7">
    <source>
        <dbReference type="EMBL" id="OOS26461.1"/>
    </source>
</evidence>
<sequence>MPHHRPKHPIMPHIDQQLSQLIQFNRPARAWHMPVMAGIAASLPIFLAASIGRWQDGLIASLGAMVFLNLPYQGSFLFRMVQLLACSFGFVACFSLGFIAQVVPVMTLPLLGFIGFWVAIFGRYFRLAPPAGVFMIISAALGMFLPSQVHQMPYFIGVLSLGCLVSGMIACVYTLVLMYQQRDHSSAPSFGYADDMIVNSSIVAVAIVLSVAIALMLDLPRPYWAAASCFVIITGISFQSIWIKQLQRLIGTALGMLVAWWILSLNLSAWGVGLAVMALVMIIETLVVRNYALAIVFVTPMTLLIAENGQILETDHMQIILARFWDTLIGCLVGLVGGFLIHSPRLRPKLSAIDHSIRRRLHIL</sequence>
<feature type="domain" description="Integral membrane bound transporter" evidence="6">
    <location>
        <begin position="210"/>
        <end position="336"/>
    </location>
</feature>
<dbReference type="AlphaFoldDB" id="A0A1T0CWE5"/>
<feature type="transmembrane region" description="Helical" evidence="5">
    <location>
        <begin position="57"/>
        <end position="74"/>
    </location>
</feature>
<feature type="transmembrane region" description="Helical" evidence="5">
    <location>
        <begin position="320"/>
        <end position="341"/>
    </location>
</feature>
<dbReference type="RefSeq" id="WP_078316851.1">
    <property type="nucleotide sequence ID" value="NZ_MUYV01000001.1"/>
</dbReference>
<dbReference type="Pfam" id="PF13515">
    <property type="entry name" value="FUSC_2"/>
    <property type="match status" value="1"/>
</dbReference>
<evidence type="ECO:0000259" key="6">
    <source>
        <dbReference type="Pfam" id="PF13515"/>
    </source>
</evidence>